<accession>A0A100JYW1</accession>
<protein>
    <submittedName>
        <fullName evidence="1">Uncharacterized protein</fullName>
    </submittedName>
</protein>
<dbReference type="RefSeq" id="WP_059085106.1">
    <property type="nucleotide sequence ID" value="NZ_BCMM01000092.1"/>
</dbReference>
<reference evidence="2" key="1">
    <citation type="submission" date="2015-11" db="EMBL/GenBank/DDBJ databases">
        <authorList>
            <consortium name="Cross-ministerial Strategic Innovation Promotion Program (SIP) consortium"/>
            <person name="Tomihama T."/>
            <person name="Ikenaga M."/>
            <person name="Sakai M."/>
            <person name="Okubo T."/>
            <person name="Ikeda S."/>
        </authorList>
    </citation>
    <scope>NUCLEOTIDE SEQUENCE [LARGE SCALE GENOMIC DNA]</scope>
    <source>
        <strain evidence="2">S58</strain>
    </source>
</reference>
<sequence>MSTPRRLPSRNPFTGEGAAWRIAGAAMLVVTVAGQHPFEQFSRFRAKDVLSLVPNWRFFAPNPCMHDSHFLYRTVDADGNAAAWQDAFATETRKPRHIVWFPTRRADKGIVDACADILPTLEFGGFEGAARTPGYRMVTEHLRVLIRSRGPVPADVRGFQFALAKDTGYDTRHRPSLLFVSPFVPLDPQAPGTPLTRAPAKTPAKV</sequence>
<name>A0A100JYW1_STRSC</name>
<dbReference type="AlphaFoldDB" id="A0A100JYW1"/>
<evidence type="ECO:0000313" key="2">
    <source>
        <dbReference type="Proteomes" id="UP000067448"/>
    </source>
</evidence>
<gene>
    <name evidence="1" type="ORF">SsS58_08680</name>
</gene>
<comment type="caution">
    <text evidence="1">The sequence shown here is derived from an EMBL/GenBank/DDBJ whole genome shotgun (WGS) entry which is preliminary data.</text>
</comment>
<organism evidence="1 2">
    <name type="scientific">Streptomyces scabiei</name>
    <dbReference type="NCBI Taxonomy" id="1930"/>
    <lineage>
        <taxon>Bacteria</taxon>
        <taxon>Bacillati</taxon>
        <taxon>Actinomycetota</taxon>
        <taxon>Actinomycetes</taxon>
        <taxon>Kitasatosporales</taxon>
        <taxon>Streptomycetaceae</taxon>
        <taxon>Streptomyces</taxon>
    </lineage>
</organism>
<reference evidence="2" key="3">
    <citation type="submission" date="2016-02" db="EMBL/GenBank/DDBJ databases">
        <title>Draft genome of pathogenic Streptomyces sp. in Japan.</title>
        <authorList>
            <person name="Tomihama T."/>
            <person name="Ikenaga M."/>
            <person name="Sakai M."/>
            <person name="Okubo T."/>
            <person name="Ikeda S."/>
        </authorList>
    </citation>
    <scope>NUCLEOTIDE SEQUENCE [LARGE SCALE GENOMIC DNA]</scope>
    <source>
        <strain evidence="2">S58</strain>
    </source>
</reference>
<dbReference type="Proteomes" id="UP000067448">
    <property type="component" value="Unassembled WGS sequence"/>
</dbReference>
<dbReference type="OrthoDB" id="8565707at2"/>
<proteinExistence type="predicted"/>
<reference evidence="1 2" key="2">
    <citation type="journal article" date="2016" name="Genome Announc.">
        <title>Draft Genome Sequences of Streptomyces scabiei S58, Streptomyces turgidiscabies T45, and Streptomyces acidiscabies a10, the Pathogens of Potato Common Scab, Isolated in Japan.</title>
        <authorList>
            <person name="Tomihama T."/>
            <person name="Nishi Y."/>
            <person name="Sakai M."/>
            <person name="Ikenaga M."/>
            <person name="Okubo T."/>
            <person name="Ikeda S."/>
        </authorList>
    </citation>
    <scope>NUCLEOTIDE SEQUENCE [LARGE SCALE GENOMIC DNA]</scope>
    <source>
        <strain evidence="1 2">S58</strain>
    </source>
</reference>
<evidence type="ECO:0000313" key="1">
    <source>
        <dbReference type="EMBL" id="GAQ68221.1"/>
    </source>
</evidence>
<dbReference type="EMBL" id="BCMM01000092">
    <property type="protein sequence ID" value="GAQ68221.1"/>
    <property type="molecule type" value="Genomic_DNA"/>
</dbReference>